<dbReference type="Pfam" id="PF01575">
    <property type="entry name" value="MaoC_dehydratas"/>
    <property type="match status" value="1"/>
</dbReference>
<keyword evidence="4" id="KW-1185">Reference proteome</keyword>
<sequence length="172" mass="18175">MNGTAFADRRHSGAAGGDVAALGREASRRRGAKAGIAVGAVVAKREFRLTRESLLRYAGASGDVNPIHWSQRVAESVGLPGVIGHGMLTMALGGRLLTDWLGDPVGIVEYGVRFSHPVVVPDDDDGIALRMIATVAAVRDDGLIEVEIDARVDDTRVLARTRAVVRRPAGCL</sequence>
<evidence type="ECO:0000259" key="2">
    <source>
        <dbReference type="Pfam" id="PF01575"/>
    </source>
</evidence>
<comment type="caution">
    <text evidence="3">The sequence shown here is derived from an EMBL/GenBank/DDBJ whole genome shotgun (WGS) entry which is preliminary data.</text>
</comment>
<dbReference type="EMBL" id="JAAGOA010000021">
    <property type="protein sequence ID" value="NEE03319.1"/>
    <property type="molecule type" value="Genomic_DNA"/>
</dbReference>
<reference evidence="3 4" key="1">
    <citation type="submission" date="2020-02" db="EMBL/GenBank/DDBJ databases">
        <authorList>
            <person name="Li X.-J."/>
            <person name="Han X.-M."/>
        </authorList>
    </citation>
    <scope>NUCLEOTIDE SEQUENCE [LARGE SCALE GENOMIC DNA]</scope>
    <source>
        <strain evidence="3 4">CCTCC AB 2017055</strain>
    </source>
</reference>
<dbReference type="InterPro" id="IPR029069">
    <property type="entry name" value="HotDog_dom_sf"/>
</dbReference>
<dbReference type="Proteomes" id="UP000475214">
    <property type="component" value="Unassembled WGS sequence"/>
</dbReference>
<dbReference type="InterPro" id="IPR002539">
    <property type="entry name" value="MaoC-like_dom"/>
</dbReference>
<evidence type="ECO:0000256" key="1">
    <source>
        <dbReference type="ARBA" id="ARBA00005254"/>
    </source>
</evidence>
<dbReference type="Gene3D" id="3.10.129.10">
    <property type="entry name" value="Hotdog Thioesterase"/>
    <property type="match status" value="1"/>
</dbReference>
<name>A0A6L9SE66_9ACTN</name>
<protein>
    <submittedName>
        <fullName evidence="3">Dehydratase</fullName>
    </submittedName>
</protein>
<dbReference type="RefSeq" id="WP_163742894.1">
    <property type="nucleotide sequence ID" value="NZ_JAAGOA010000021.1"/>
</dbReference>
<organism evidence="3 4">
    <name type="scientific">Phytoactinopolyspora halotolerans</name>
    <dbReference type="NCBI Taxonomy" id="1981512"/>
    <lineage>
        <taxon>Bacteria</taxon>
        <taxon>Bacillati</taxon>
        <taxon>Actinomycetota</taxon>
        <taxon>Actinomycetes</taxon>
        <taxon>Jiangellales</taxon>
        <taxon>Jiangellaceae</taxon>
        <taxon>Phytoactinopolyspora</taxon>
    </lineage>
</organism>
<accession>A0A6L9SE66</accession>
<dbReference type="PANTHER" id="PTHR43841">
    <property type="entry name" value="3-HYDROXYACYL-THIOESTER DEHYDRATASE HTDX-RELATED"/>
    <property type="match status" value="1"/>
</dbReference>
<dbReference type="SUPFAM" id="SSF54637">
    <property type="entry name" value="Thioesterase/thiol ester dehydrase-isomerase"/>
    <property type="match status" value="1"/>
</dbReference>
<gene>
    <name evidence="3" type="ORF">G1H10_24425</name>
</gene>
<proteinExistence type="inferred from homology"/>
<dbReference type="AlphaFoldDB" id="A0A6L9SE66"/>
<evidence type="ECO:0000313" key="3">
    <source>
        <dbReference type="EMBL" id="NEE03319.1"/>
    </source>
</evidence>
<dbReference type="PANTHER" id="PTHR43841:SF3">
    <property type="entry name" value="(3R)-HYDROXYACYL-ACP DEHYDRATASE SUBUNIT HADB"/>
    <property type="match status" value="1"/>
</dbReference>
<evidence type="ECO:0000313" key="4">
    <source>
        <dbReference type="Proteomes" id="UP000475214"/>
    </source>
</evidence>
<comment type="similarity">
    <text evidence="1">Belongs to the enoyl-CoA hydratase/isomerase family.</text>
</comment>
<feature type="domain" description="MaoC-like" evidence="2">
    <location>
        <begin position="43"/>
        <end position="123"/>
    </location>
</feature>